<organism evidence="2 3">
    <name type="scientific">Pleurodeles waltl</name>
    <name type="common">Iberian ribbed newt</name>
    <dbReference type="NCBI Taxonomy" id="8319"/>
    <lineage>
        <taxon>Eukaryota</taxon>
        <taxon>Metazoa</taxon>
        <taxon>Chordata</taxon>
        <taxon>Craniata</taxon>
        <taxon>Vertebrata</taxon>
        <taxon>Euteleostomi</taxon>
        <taxon>Amphibia</taxon>
        <taxon>Batrachia</taxon>
        <taxon>Caudata</taxon>
        <taxon>Salamandroidea</taxon>
        <taxon>Salamandridae</taxon>
        <taxon>Pleurodelinae</taxon>
        <taxon>Pleurodeles</taxon>
    </lineage>
</organism>
<feature type="compositionally biased region" description="Polar residues" evidence="1">
    <location>
        <begin position="71"/>
        <end position="87"/>
    </location>
</feature>
<sequence length="194" mass="20867">MAAALTRHQGSRPWPDPTAEPAPPQMRSAPGRTTGISGASSSPGSQKSSRWLSRDTSPEVTAERGRDRPPSSKQQGRQPSPPSLTSGKRQRLPPHVGQQAESQPFPQRRLGTGRHAQSRPKSLPSWAATGTANVPAEDRLQEPRPSQTQAHPFRPTQPGRQQHPSVLTSRGPGARAPMEPCPTECSENQPLLTG</sequence>
<protein>
    <submittedName>
        <fullName evidence="2">Uncharacterized protein</fullName>
    </submittedName>
</protein>
<dbReference type="AlphaFoldDB" id="A0AAV7UAG8"/>
<evidence type="ECO:0000313" key="2">
    <source>
        <dbReference type="EMBL" id="KAJ1184712.1"/>
    </source>
</evidence>
<gene>
    <name evidence="2" type="ORF">NDU88_001515</name>
</gene>
<feature type="compositionally biased region" description="Pro residues" evidence="1">
    <location>
        <begin position="14"/>
        <end position="24"/>
    </location>
</feature>
<feature type="region of interest" description="Disordered" evidence="1">
    <location>
        <begin position="1"/>
        <end position="194"/>
    </location>
</feature>
<reference evidence="2" key="1">
    <citation type="journal article" date="2022" name="bioRxiv">
        <title>Sequencing and chromosome-scale assembly of the giantPleurodeles waltlgenome.</title>
        <authorList>
            <person name="Brown T."/>
            <person name="Elewa A."/>
            <person name="Iarovenko S."/>
            <person name="Subramanian E."/>
            <person name="Araus A.J."/>
            <person name="Petzold A."/>
            <person name="Susuki M."/>
            <person name="Suzuki K.-i.T."/>
            <person name="Hayashi T."/>
            <person name="Toyoda A."/>
            <person name="Oliveira C."/>
            <person name="Osipova E."/>
            <person name="Leigh N.D."/>
            <person name="Simon A."/>
            <person name="Yun M.H."/>
        </authorList>
    </citation>
    <scope>NUCLEOTIDE SEQUENCE</scope>
    <source>
        <strain evidence="2">20211129_DDA</strain>
        <tissue evidence="2">Liver</tissue>
    </source>
</reference>
<name>A0AAV7UAG8_PLEWA</name>
<feature type="compositionally biased region" description="Polar residues" evidence="1">
    <location>
        <begin position="185"/>
        <end position="194"/>
    </location>
</feature>
<comment type="caution">
    <text evidence="2">The sequence shown here is derived from an EMBL/GenBank/DDBJ whole genome shotgun (WGS) entry which is preliminary data.</text>
</comment>
<feature type="compositionally biased region" description="Polar residues" evidence="1">
    <location>
        <begin position="158"/>
        <end position="168"/>
    </location>
</feature>
<dbReference type="Proteomes" id="UP001066276">
    <property type="component" value="Chromosome 3_1"/>
</dbReference>
<dbReference type="EMBL" id="JANPWB010000005">
    <property type="protein sequence ID" value="KAJ1184712.1"/>
    <property type="molecule type" value="Genomic_DNA"/>
</dbReference>
<feature type="compositionally biased region" description="Basic and acidic residues" evidence="1">
    <location>
        <begin position="52"/>
        <end position="70"/>
    </location>
</feature>
<evidence type="ECO:0000256" key="1">
    <source>
        <dbReference type="SAM" id="MobiDB-lite"/>
    </source>
</evidence>
<feature type="compositionally biased region" description="Low complexity" evidence="1">
    <location>
        <begin position="35"/>
        <end position="49"/>
    </location>
</feature>
<evidence type="ECO:0000313" key="3">
    <source>
        <dbReference type="Proteomes" id="UP001066276"/>
    </source>
</evidence>
<accession>A0AAV7UAG8</accession>
<proteinExistence type="predicted"/>
<keyword evidence="3" id="KW-1185">Reference proteome</keyword>